<feature type="non-terminal residue" evidence="7">
    <location>
        <position position="1"/>
    </location>
</feature>
<dbReference type="PROSITE" id="PS00135">
    <property type="entry name" value="TRYPSIN_SER"/>
    <property type="match status" value="1"/>
</dbReference>
<dbReference type="GO" id="GO:0006508">
    <property type="term" value="P:proteolysis"/>
    <property type="evidence" value="ECO:0000318"/>
    <property type="project" value="GO_Central"/>
</dbReference>
<evidence type="ECO:0000256" key="1">
    <source>
        <dbReference type="ARBA" id="ARBA00022670"/>
    </source>
</evidence>
<evidence type="ECO:0000256" key="4">
    <source>
        <dbReference type="ARBA" id="ARBA00023157"/>
    </source>
</evidence>
<dbReference type="PANTHER" id="PTHR24252:SF7">
    <property type="entry name" value="HYALIN"/>
    <property type="match status" value="1"/>
</dbReference>
<evidence type="ECO:0000313" key="7">
    <source>
        <dbReference type="EMBL" id="EDO47153.1"/>
    </source>
</evidence>
<evidence type="ECO:0000256" key="5">
    <source>
        <dbReference type="RuleBase" id="RU363034"/>
    </source>
</evidence>
<feature type="domain" description="Peptidase S1" evidence="6">
    <location>
        <begin position="1"/>
        <end position="233"/>
    </location>
</feature>
<dbReference type="AlphaFoldDB" id="A7RMT1"/>
<dbReference type="InterPro" id="IPR033116">
    <property type="entry name" value="TRYPSIN_SER"/>
</dbReference>
<dbReference type="FunFam" id="2.40.10.10:FF:000003">
    <property type="entry name" value="Transmembrane serine protease 3"/>
    <property type="match status" value="1"/>
</dbReference>
<protein>
    <recommendedName>
        <fullName evidence="6">Peptidase S1 domain-containing protein</fullName>
    </recommendedName>
</protein>
<dbReference type="InterPro" id="IPR009003">
    <property type="entry name" value="Peptidase_S1_PA"/>
</dbReference>
<dbReference type="PROSITE" id="PS50240">
    <property type="entry name" value="TRYPSIN_DOM"/>
    <property type="match status" value="1"/>
</dbReference>
<keyword evidence="4" id="KW-1015">Disulfide bond</keyword>
<dbReference type="OrthoDB" id="5949941at2759"/>
<dbReference type="HOGENOM" id="CLU_006842_7_6_1"/>
<keyword evidence="2 5" id="KW-0378">Hydrolase</keyword>
<keyword evidence="8" id="KW-1185">Reference proteome</keyword>
<dbReference type="FunCoup" id="A7RMT1">
    <property type="interactions" value="29"/>
</dbReference>
<dbReference type="STRING" id="45351.A7RMT1"/>
<dbReference type="PRINTS" id="PR00722">
    <property type="entry name" value="CHYMOTRYPSIN"/>
</dbReference>
<evidence type="ECO:0000256" key="2">
    <source>
        <dbReference type="ARBA" id="ARBA00022801"/>
    </source>
</evidence>
<dbReference type="PANTHER" id="PTHR24252">
    <property type="entry name" value="ACROSIN-RELATED"/>
    <property type="match status" value="1"/>
</dbReference>
<dbReference type="PhylomeDB" id="A7RMT1"/>
<dbReference type="InterPro" id="IPR018114">
    <property type="entry name" value="TRYPSIN_HIS"/>
</dbReference>
<dbReference type="Gene3D" id="2.40.10.10">
    <property type="entry name" value="Trypsin-like serine proteases"/>
    <property type="match status" value="1"/>
</dbReference>
<name>A7RMT1_NEMVE</name>
<dbReference type="KEGG" id="nve:5519306"/>
<evidence type="ECO:0000256" key="3">
    <source>
        <dbReference type="ARBA" id="ARBA00022825"/>
    </source>
</evidence>
<reference evidence="7 8" key="1">
    <citation type="journal article" date="2007" name="Science">
        <title>Sea anemone genome reveals ancestral eumetazoan gene repertoire and genomic organization.</title>
        <authorList>
            <person name="Putnam N.H."/>
            <person name="Srivastava M."/>
            <person name="Hellsten U."/>
            <person name="Dirks B."/>
            <person name="Chapman J."/>
            <person name="Salamov A."/>
            <person name="Terry A."/>
            <person name="Shapiro H."/>
            <person name="Lindquist E."/>
            <person name="Kapitonov V.V."/>
            <person name="Jurka J."/>
            <person name="Genikhovich G."/>
            <person name="Grigoriev I.V."/>
            <person name="Lucas S.M."/>
            <person name="Steele R.E."/>
            <person name="Finnerty J.R."/>
            <person name="Technau U."/>
            <person name="Martindale M.Q."/>
            <person name="Rokhsar D.S."/>
        </authorList>
    </citation>
    <scope>NUCLEOTIDE SEQUENCE [LARGE SCALE GENOMIC DNA]</scope>
    <source>
        <strain evidence="8">CH2 X CH6</strain>
    </source>
</reference>
<dbReference type="InParanoid" id="A7RMT1"/>
<keyword evidence="3 5" id="KW-0720">Serine protease</keyword>
<dbReference type="eggNOG" id="KOG3627">
    <property type="taxonomic scope" value="Eukaryota"/>
</dbReference>
<keyword evidence="1 5" id="KW-0645">Protease</keyword>
<dbReference type="InterPro" id="IPR043504">
    <property type="entry name" value="Peptidase_S1_PA_chymotrypsin"/>
</dbReference>
<dbReference type="PROSITE" id="PS00134">
    <property type="entry name" value="TRYPSIN_HIS"/>
    <property type="match status" value="1"/>
</dbReference>
<dbReference type="Proteomes" id="UP000001593">
    <property type="component" value="Unassembled WGS sequence"/>
</dbReference>
<dbReference type="OMA" id="ISKITYH"/>
<dbReference type="SUPFAM" id="SSF50494">
    <property type="entry name" value="Trypsin-like serine proteases"/>
    <property type="match status" value="1"/>
</dbReference>
<dbReference type="InterPro" id="IPR001314">
    <property type="entry name" value="Peptidase_S1A"/>
</dbReference>
<sequence length="233" mass="25349">VINGQDAAPHTWPWQLSLRRDGKHICGASLVEPGLAITAAHCVIQNKTSSNFTLVAGAHYREHDGKELTISKITYHPGFSFATADHDIAILRLSAPVLLTSSVNTICLPSQGARASLGGNCFISGWGRINSSDMQLLANKLQQSRVSIIENNKCKVKNDCHYKVLDKSMVCAGGAGSSICHGDSGGPLQCEENGHWVLRGVASWVARMHCPGEYYSVYARVSTYIDWIKANRR</sequence>
<organism evidence="7 8">
    <name type="scientific">Nematostella vectensis</name>
    <name type="common">Starlet sea anemone</name>
    <dbReference type="NCBI Taxonomy" id="45351"/>
    <lineage>
        <taxon>Eukaryota</taxon>
        <taxon>Metazoa</taxon>
        <taxon>Cnidaria</taxon>
        <taxon>Anthozoa</taxon>
        <taxon>Hexacorallia</taxon>
        <taxon>Actiniaria</taxon>
        <taxon>Edwardsiidae</taxon>
        <taxon>Nematostella</taxon>
    </lineage>
</organism>
<gene>
    <name evidence="7" type="ORF">NEMVEDRAFT_v1g87287</name>
</gene>
<evidence type="ECO:0000259" key="6">
    <source>
        <dbReference type="PROSITE" id="PS50240"/>
    </source>
</evidence>
<dbReference type="CDD" id="cd00190">
    <property type="entry name" value="Tryp_SPc"/>
    <property type="match status" value="1"/>
</dbReference>
<dbReference type="GO" id="GO:0004252">
    <property type="term" value="F:serine-type endopeptidase activity"/>
    <property type="evidence" value="ECO:0000318"/>
    <property type="project" value="GO_Central"/>
</dbReference>
<evidence type="ECO:0000313" key="8">
    <source>
        <dbReference type="Proteomes" id="UP000001593"/>
    </source>
</evidence>
<dbReference type="InterPro" id="IPR001254">
    <property type="entry name" value="Trypsin_dom"/>
</dbReference>
<dbReference type="SMART" id="SM00020">
    <property type="entry name" value="Tryp_SPc"/>
    <property type="match status" value="1"/>
</dbReference>
<proteinExistence type="predicted"/>
<dbReference type="Pfam" id="PF00089">
    <property type="entry name" value="Trypsin"/>
    <property type="match status" value="1"/>
</dbReference>
<dbReference type="EMBL" id="DS469521">
    <property type="protein sequence ID" value="EDO47153.1"/>
    <property type="molecule type" value="Genomic_DNA"/>
</dbReference>
<accession>A7RMT1</accession>